<proteinExistence type="predicted"/>
<dbReference type="InterPro" id="IPR029058">
    <property type="entry name" value="AB_hydrolase_fold"/>
</dbReference>
<evidence type="ECO:0000259" key="2">
    <source>
        <dbReference type="Pfam" id="PF09994"/>
    </source>
</evidence>
<name>A0A5N6XXF2_9EURO</name>
<dbReference type="SUPFAM" id="SSF53474">
    <property type="entry name" value="alpha/beta-Hydrolases"/>
    <property type="match status" value="1"/>
</dbReference>
<dbReference type="Pfam" id="PF09994">
    <property type="entry name" value="T6SS_Tle1-like_cat"/>
    <property type="match status" value="1"/>
</dbReference>
<accession>A0A5N6XXF2</accession>
<organism evidence="3">
    <name type="scientific">Aspergillus arachidicola</name>
    <dbReference type="NCBI Taxonomy" id="656916"/>
    <lineage>
        <taxon>Eukaryota</taxon>
        <taxon>Fungi</taxon>
        <taxon>Dikarya</taxon>
        <taxon>Ascomycota</taxon>
        <taxon>Pezizomycotina</taxon>
        <taxon>Eurotiomycetes</taxon>
        <taxon>Eurotiomycetidae</taxon>
        <taxon>Eurotiales</taxon>
        <taxon>Aspergillaceae</taxon>
        <taxon>Aspergillus</taxon>
        <taxon>Aspergillus subgen. Circumdati</taxon>
    </lineage>
</organism>
<dbReference type="AlphaFoldDB" id="A0A5N6XXF2"/>
<reference evidence="3" key="1">
    <citation type="submission" date="2019-04" db="EMBL/GenBank/DDBJ databases">
        <title>Friends and foes A comparative genomics study of 23 Aspergillus species from section Flavi.</title>
        <authorList>
            <consortium name="DOE Joint Genome Institute"/>
            <person name="Kjaerbolling I."/>
            <person name="Vesth T."/>
            <person name="Frisvad J.C."/>
            <person name="Nybo J.L."/>
            <person name="Theobald S."/>
            <person name="Kildgaard S."/>
            <person name="Isbrandt T."/>
            <person name="Kuo A."/>
            <person name="Sato A."/>
            <person name="Lyhne E.K."/>
            <person name="Kogle M.E."/>
            <person name="Wiebenga A."/>
            <person name="Kun R.S."/>
            <person name="Lubbers R.J."/>
            <person name="Makela M.R."/>
            <person name="Barry K."/>
            <person name="Chovatia M."/>
            <person name="Clum A."/>
            <person name="Daum C."/>
            <person name="Haridas S."/>
            <person name="He G."/>
            <person name="LaButti K."/>
            <person name="Lipzen A."/>
            <person name="Mondo S."/>
            <person name="Riley R."/>
            <person name="Salamov A."/>
            <person name="Simmons B.A."/>
            <person name="Magnuson J.K."/>
            <person name="Henrissat B."/>
            <person name="Mortensen U.H."/>
            <person name="Larsen T.O."/>
            <person name="Devries R.P."/>
            <person name="Grigoriev I.V."/>
            <person name="Machida M."/>
            <person name="Baker S.E."/>
            <person name="Andersen M.R."/>
        </authorList>
    </citation>
    <scope>NUCLEOTIDE SEQUENCE</scope>
    <source>
        <strain evidence="3">CBS 117612</strain>
    </source>
</reference>
<protein>
    <recommendedName>
        <fullName evidence="2">T6SS Phospholipase effector Tle1-like catalytic domain-containing protein</fullName>
    </recommendedName>
</protein>
<evidence type="ECO:0000313" key="3">
    <source>
        <dbReference type="EMBL" id="KAE8337835.1"/>
    </source>
</evidence>
<dbReference type="OrthoDB" id="59699at2759"/>
<dbReference type="InterPro" id="IPR018712">
    <property type="entry name" value="Tle1-like_cat"/>
</dbReference>
<feature type="region of interest" description="Disordered" evidence="1">
    <location>
        <begin position="1"/>
        <end position="24"/>
    </location>
</feature>
<gene>
    <name evidence="3" type="ORF">BDV24DRAFT_166965</name>
</gene>
<dbReference type="PANTHER" id="PTHR33840">
    <property type="match status" value="1"/>
</dbReference>
<evidence type="ECO:0000256" key="1">
    <source>
        <dbReference type="SAM" id="MobiDB-lite"/>
    </source>
</evidence>
<feature type="domain" description="T6SS Phospholipase effector Tle1-like catalytic" evidence="2">
    <location>
        <begin position="25"/>
        <end position="342"/>
    </location>
</feature>
<dbReference type="EMBL" id="ML737175">
    <property type="protein sequence ID" value="KAE8337835.1"/>
    <property type="molecule type" value="Genomic_DNA"/>
</dbReference>
<dbReference type="PANTHER" id="PTHR33840:SF16">
    <property type="entry name" value="DUF2235 DOMAIN-CONTAINING PROTEIN"/>
    <property type="match status" value="1"/>
</dbReference>
<dbReference type="Proteomes" id="UP000325558">
    <property type="component" value="Unassembled WGS sequence"/>
</dbReference>
<sequence length="477" mass="54022">MGNNHHQPRPSITLERPAPPEKPTKPLILLCDGTWCGRETNTRTNIRKLAEMVGVVFRDNTAVELDSDRFCYLEGVGVGSSFLDYIFNGATAQDIARQCVEAYEFIVKNYTYPNHEIWMFGLSRGAYLVRAVAGMINNCGVVKPVEVNGAIDMQQTHLLCEAVYNIYRSPYPINRPHSSQSQAFRQSKSWPLIGDESPAEPAASRFVPPIKFMGLFDTVGSLGLPNFTGGVGLDWPAFYDQNVSTAVENVYHAVSLHDRIFAFQPCLVSRNETMHSRDWENFGVTEQVWLPGVHYDLGRQRFRFLREFGGGNLERRLATWNFASRTIEPNHVLGDFALRWMLLAVRAQNPQLQAAYQVIPEIDRKIQDVTSDIRERAREPGRIGDGDVYGHILEYAPFGSSILDVMRLLRGTRGKVSAIHQLFFDLRDRFIPDHDATVYDFRGPDPDIGLSIGELGAVCDQRYPSRSYVKWELMRAV</sequence>